<evidence type="ECO:0000256" key="1">
    <source>
        <dbReference type="SAM" id="Phobius"/>
    </source>
</evidence>
<feature type="transmembrane region" description="Helical" evidence="1">
    <location>
        <begin position="53"/>
        <end position="69"/>
    </location>
</feature>
<accession>A0A3G6J005</accession>
<keyword evidence="3" id="KW-1185">Reference proteome</keyword>
<sequence>MQELLIIVLVGGIGVPLSMPLPYRLKHCLIVAGCGLGLSAIAWASVDSLLTKILLTYVIFAYSFSIHWFRHRSWTRLLCDLYFVSAFPVHALMYGLNRLMTSLTSGRVPLIVGDPMLVADFPAAPPKHRKQ</sequence>
<organism evidence="2 3">
    <name type="scientific">Corynebacterium pseudopelargi</name>
    <dbReference type="NCBI Taxonomy" id="2080757"/>
    <lineage>
        <taxon>Bacteria</taxon>
        <taxon>Bacillati</taxon>
        <taxon>Actinomycetota</taxon>
        <taxon>Actinomycetes</taxon>
        <taxon>Mycobacteriales</taxon>
        <taxon>Corynebacteriaceae</taxon>
        <taxon>Corynebacterium</taxon>
    </lineage>
</organism>
<protein>
    <submittedName>
        <fullName evidence="2">Uncharacterized protein</fullName>
    </submittedName>
</protein>
<dbReference type="Proteomes" id="UP000271426">
    <property type="component" value="Chromosome"/>
</dbReference>
<evidence type="ECO:0000313" key="2">
    <source>
        <dbReference type="EMBL" id="AZA10278.1"/>
    </source>
</evidence>
<feature type="transmembrane region" description="Helical" evidence="1">
    <location>
        <begin position="30"/>
        <end position="46"/>
    </location>
</feature>
<keyword evidence="1" id="KW-1133">Transmembrane helix</keyword>
<keyword evidence="1" id="KW-0812">Transmembrane</keyword>
<dbReference type="EMBL" id="CP033898">
    <property type="protein sequence ID" value="AZA10278.1"/>
    <property type="molecule type" value="Genomic_DNA"/>
</dbReference>
<name>A0A3G6J005_9CORY</name>
<dbReference type="RefSeq" id="WP_164470425.1">
    <property type="nucleotide sequence ID" value="NZ_CP033898.1"/>
</dbReference>
<dbReference type="KEGG" id="cpso:CPPEL_10935"/>
<dbReference type="AlphaFoldDB" id="A0A3G6J005"/>
<proteinExistence type="predicted"/>
<reference evidence="2 3" key="1">
    <citation type="submission" date="2018-11" db="EMBL/GenBank/DDBJ databases">
        <authorList>
            <person name="Kleinhagauer T."/>
            <person name="Glaeser S.P."/>
            <person name="Spergser J."/>
            <person name="Ruckert C."/>
            <person name="Kaempfer P."/>
            <person name="Busse H.-J."/>
        </authorList>
    </citation>
    <scope>NUCLEOTIDE SEQUENCE [LARGE SCALE GENOMIC DNA]</scope>
    <source>
        <strain evidence="2 3">812CH</strain>
    </source>
</reference>
<gene>
    <name evidence="2" type="ORF">CPPEL_10935</name>
</gene>
<keyword evidence="1" id="KW-0472">Membrane</keyword>
<evidence type="ECO:0000313" key="3">
    <source>
        <dbReference type="Proteomes" id="UP000271426"/>
    </source>
</evidence>